<dbReference type="Proteomes" id="UP000308488">
    <property type="component" value="Unassembled WGS sequence"/>
</dbReference>
<organism evidence="1 2">
    <name type="scientific">Marinobacter panjinensis</name>
    <dbReference type="NCBI Taxonomy" id="2576384"/>
    <lineage>
        <taxon>Bacteria</taxon>
        <taxon>Pseudomonadati</taxon>
        <taxon>Pseudomonadota</taxon>
        <taxon>Gammaproteobacteria</taxon>
        <taxon>Pseudomonadales</taxon>
        <taxon>Marinobacteraceae</taxon>
        <taxon>Marinobacter</taxon>
    </lineage>
</organism>
<dbReference type="OrthoDB" id="9809066at2"/>
<accession>A0A4U6R703</accession>
<protein>
    <submittedName>
        <fullName evidence="1">Transporter</fullName>
    </submittedName>
</protein>
<reference evidence="1 2" key="1">
    <citation type="submission" date="2019-05" db="EMBL/GenBank/DDBJ databases">
        <title>Marinobacter panjinensis sp. nov., a moderately halophilic bacterium isolated from sea tidal flat environment.</title>
        <authorList>
            <person name="Yang W."/>
            <person name="An M."/>
            <person name="He W."/>
            <person name="Luo X."/>
            <person name="Zhu L."/>
            <person name="Chen G."/>
            <person name="Zhang Y."/>
            <person name="Wang Y."/>
        </authorList>
    </citation>
    <scope>NUCLEOTIDE SEQUENCE [LARGE SCALE GENOMIC DNA]</scope>
    <source>
        <strain evidence="1 2">PJ-16</strain>
    </source>
</reference>
<keyword evidence="2" id="KW-1185">Reference proteome</keyword>
<evidence type="ECO:0000313" key="2">
    <source>
        <dbReference type="Proteomes" id="UP000308488"/>
    </source>
</evidence>
<sequence>MAQEGSADLAKQLANPIAALVSVPLQLNYDDHIGPKDDGERWTLNVQPVIPVELNPEWNLISRTIVPLISQDDIVPGDSQSGLGDVVQSVFFSPKAPTQSGWIWGVGPVALLPTGTDDALTADKWGVGPTAVALKQDRGWTYGGLVNHISSFAGDDDRADISASFVQPFISFTTPEAITYSLNTESTYDWKGNQWSVPVNASVSKVTKVGTQLLSVGGGVRYWAESTAGSPEGWGFRATITLLYPK</sequence>
<dbReference type="AlphaFoldDB" id="A0A4U6R703"/>
<evidence type="ECO:0000313" key="1">
    <source>
        <dbReference type="EMBL" id="TKV69647.1"/>
    </source>
</evidence>
<proteinExistence type="predicted"/>
<gene>
    <name evidence="1" type="ORF">FDP08_07840</name>
</gene>
<name>A0A4U6R703_9GAMM</name>
<comment type="caution">
    <text evidence="1">The sequence shown here is derived from an EMBL/GenBank/DDBJ whole genome shotgun (WGS) entry which is preliminary data.</text>
</comment>
<dbReference type="EMBL" id="SZYH01000001">
    <property type="protein sequence ID" value="TKV69647.1"/>
    <property type="molecule type" value="Genomic_DNA"/>
</dbReference>